<feature type="short sequence motif" description="VHIID" evidence="3">
    <location>
        <begin position="253"/>
        <end position="257"/>
    </location>
</feature>
<evidence type="ECO:0000256" key="4">
    <source>
        <dbReference type="SAM" id="MobiDB-lite"/>
    </source>
</evidence>
<comment type="caution">
    <text evidence="3">Lacks conserved residue(s) required for the propagation of feature annotation.</text>
</comment>
<evidence type="ECO:0000256" key="1">
    <source>
        <dbReference type="ARBA" id="ARBA00023015"/>
    </source>
</evidence>
<keyword evidence="1" id="KW-0805">Transcription regulation</keyword>
<sequence length="505" mass="56496">MKVPFTTQTHQSPNPKVRTTSFNEPKSVLDLLRSPSPSPAVNKPTPKSEVSALSESLFQSDDGSLHSEDQILNNLEDWDSLMRELGLHDDSTRIPQFNHLDSQLLPEFPPSHSVVPTDFSLSSDQFPNHNFNSVALCNDFHHMNNDDFHFVDDLIRAADCFESNELQLAGVILERLNHQLPSPTGKALQRAAFYFKEALLSLLTGSTRSTRSSEVVQAIKAYKNFANVSPIIMFSTFTANQAILEAVDGSMLIHVVDFDIGFGGQWASFMREVADRAESRRVNSPSLRITAVVPEEYGIESRLIRDNLNQFACDLKIGFEIEFVLVRTFEFLSFKAIRFINGEKTAILLSPSIFQRIGAGFLNDLRQISPHVVVLVDAEGMNDSGTPSFRRSVIDGLEFYSTVMESLEAASVGGGDDWIRRIEMFLLRPKIFAAVEAARRRAPPWREAFAAAGLRAVVLSQFADFQAECLLSEVQVRGFDVAKRQAEMVLCWQQRALVATSAWRC</sequence>
<proteinExistence type="inferred from homology"/>
<protein>
    <submittedName>
        <fullName evidence="5">GRAS family transcription factor</fullName>
    </submittedName>
</protein>
<dbReference type="AlphaFoldDB" id="A0A7J0H6B5"/>
<dbReference type="Pfam" id="PF03514">
    <property type="entry name" value="GRAS"/>
    <property type="match status" value="1"/>
</dbReference>
<evidence type="ECO:0000256" key="2">
    <source>
        <dbReference type="ARBA" id="ARBA00023163"/>
    </source>
</evidence>
<comment type="similarity">
    <text evidence="3">Belongs to the GRAS family.</text>
</comment>
<dbReference type="EMBL" id="BJWL01000027">
    <property type="protein sequence ID" value="GFZ18643.1"/>
    <property type="molecule type" value="Genomic_DNA"/>
</dbReference>
<organism evidence="5 6">
    <name type="scientific">Actinidia rufa</name>
    <dbReference type="NCBI Taxonomy" id="165716"/>
    <lineage>
        <taxon>Eukaryota</taxon>
        <taxon>Viridiplantae</taxon>
        <taxon>Streptophyta</taxon>
        <taxon>Embryophyta</taxon>
        <taxon>Tracheophyta</taxon>
        <taxon>Spermatophyta</taxon>
        <taxon>Magnoliopsida</taxon>
        <taxon>eudicotyledons</taxon>
        <taxon>Gunneridae</taxon>
        <taxon>Pentapetalae</taxon>
        <taxon>asterids</taxon>
        <taxon>Ericales</taxon>
        <taxon>Actinidiaceae</taxon>
        <taxon>Actinidia</taxon>
    </lineage>
</organism>
<keyword evidence="6" id="KW-1185">Reference proteome</keyword>
<feature type="compositionally biased region" description="Polar residues" evidence="4">
    <location>
        <begin position="1"/>
        <end position="24"/>
    </location>
</feature>
<gene>
    <name evidence="5" type="ORF">Acr_27g0003820</name>
</gene>
<evidence type="ECO:0000313" key="6">
    <source>
        <dbReference type="Proteomes" id="UP000585474"/>
    </source>
</evidence>
<name>A0A7J0H6B5_9ERIC</name>
<dbReference type="InterPro" id="IPR005202">
    <property type="entry name" value="TF_GRAS"/>
</dbReference>
<dbReference type="PANTHER" id="PTHR31636">
    <property type="entry name" value="OSJNBA0084A10.13 PROTEIN-RELATED"/>
    <property type="match status" value="1"/>
</dbReference>
<reference evidence="5 6" key="1">
    <citation type="submission" date="2019-07" db="EMBL/GenBank/DDBJ databases">
        <title>De Novo Assembly of kiwifruit Actinidia rufa.</title>
        <authorList>
            <person name="Sugita-Konishi S."/>
            <person name="Sato K."/>
            <person name="Mori E."/>
            <person name="Abe Y."/>
            <person name="Kisaki G."/>
            <person name="Hamano K."/>
            <person name="Suezawa K."/>
            <person name="Otani M."/>
            <person name="Fukuda T."/>
            <person name="Manabe T."/>
            <person name="Gomi K."/>
            <person name="Tabuchi M."/>
            <person name="Akimitsu K."/>
            <person name="Kataoka I."/>
        </authorList>
    </citation>
    <scope>NUCLEOTIDE SEQUENCE [LARGE SCALE GENOMIC DNA]</scope>
    <source>
        <strain evidence="6">cv. Fuchu</strain>
    </source>
</reference>
<evidence type="ECO:0000256" key="3">
    <source>
        <dbReference type="PROSITE-ProRule" id="PRU01191"/>
    </source>
</evidence>
<evidence type="ECO:0000313" key="5">
    <source>
        <dbReference type="EMBL" id="GFZ18643.1"/>
    </source>
</evidence>
<keyword evidence="2" id="KW-0804">Transcription</keyword>
<dbReference type="PROSITE" id="PS50985">
    <property type="entry name" value="GRAS"/>
    <property type="match status" value="1"/>
</dbReference>
<feature type="region of interest" description="Disordered" evidence="4">
    <location>
        <begin position="1"/>
        <end position="49"/>
    </location>
</feature>
<dbReference type="Proteomes" id="UP000585474">
    <property type="component" value="Unassembled WGS sequence"/>
</dbReference>
<feature type="region of interest" description="Leucine repeat II (LRII)" evidence="3">
    <location>
        <begin position="303"/>
        <end position="335"/>
    </location>
</feature>
<comment type="caution">
    <text evidence="5">The sequence shown here is derived from an EMBL/GenBank/DDBJ whole genome shotgun (WGS) entry which is preliminary data.</text>
</comment>
<dbReference type="OrthoDB" id="764992at2759"/>
<feature type="region of interest" description="SAW" evidence="3">
    <location>
        <begin position="434"/>
        <end position="504"/>
    </location>
</feature>
<accession>A0A7J0H6B5</accession>